<dbReference type="PANTHER" id="PTHR38465">
    <property type="entry name" value="HTH-TYPE TRANSCRIPTIONAL REGULATOR MJ1563-RELATED"/>
    <property type="match status" value="1"/>
</dbReference>
<keyword evidence="1" id="KW-0805">Transcription regulation</keyword>
<dbReference type="InterPro" id="IPR052362">
    <property type="entry name" value="HTH-GbsR_regulator"/>
</dbReference>
<evidence type="ECO:0000256" key="1">
    <source>
        <dbReference type="ARBA" id="ARBA00023015"/>
    </source>
</evidence>
<dbReference type="EnsemblBacteria" id="ACA40654">
    <property type="protein sequence ID" value="ACA40654"/>
    <property type="gene ID" value="Bsph_3141"/>
</dbReference>
<evidence type="ECO:0000313" key="5">
    <source>
        <dbReference type="Proteomes" id="UP000002164"/>
    </source>
</evidence>
<reference evidence="4 5" key="1">
    <citation type="journal article" date="2008" name="J. Bacteriol.">
        <title>Complete genome sequence of the mosquitocidal bacterium Bacillus sphaericus C3-41 and comparison with those of closely related Bacillus species.</title>
        <authorList>
            <person name="Hu X."/>
            <person name="Fan W."/>
            <person name="Han B."/>
            <person name="Liu H."/>
            <person name="Zheng D."/>
            <person name="Li Q."/>
            <person name="Dong W."/>
            <person name="Yan J."/>
            <person name="Gao M."/>
            <person name="Berry C."/>
            <person name="Yuan Z."/>
        </authorList>
    </citation>
    <scope>NUCLEOTIDE SEQUENCE [LARGE SCALE GENOMIC DNA]</scope>
    <source>
        <strain evidence="4 5">C3-41</strain>
    </source>
</reference>
<proteinExistence type="predicted"/>
<name>B1HQ11_LYSSC</name>
<dbReference type="Proteomes" id="UP000002164">
    <property type="component" value="Chromosome"/>
</dbReference>
<dbReference type="KEGG" id="lsp:Bsph_3141"/>
<keyword evidence="2" id="KW-0238">DNA-binding</keyword>
<sequence>MLITLTTTLTKGDKMLVLQKLQDQFSYELVKLSADGGNLLAARLFTLLLFSSKPLSLQEMANQLEVTKAAVSIRIRDLEASGLSVKKSKISDRKDYYYIAEDNSLVMAETLLAKMKQFLLGTENILENWPGEAEIQEDHLDDYLIAKKRIQDFHLIYQLVFQRIEGIEEEWRSKRNSTN</sequence>
<dbReference type="SUPFAM" id="SSF46785">
    <property type="entry name" value="Winged helix' DNA-binding domain"/>
    <property type="match status" value="1"/>
</dbReference>
<dbReference type="GO" id="GO:0003677">
    <property type="term" value="F:DNA binding"/>
    <property type="evidence" value="ECO:0007669"/>
    <property type="project" value="UniProtKB-KW"/>
</dbReference>
<protein>
    <submittedName>
        <fullName evidence="4">Uncharacterized protein</fullName>
    </submittedName>
</protein>
<dbReference type="EMBL" id="CP000817">
    <property type="protein sequence ID" value="ACA40654.1"/>
    <property type="molecule type" value="Genomic_DNA"/>
</dbReference>
<gene>
    <name evidence="4" type="ordered locus">Bsph_3141</name>
</gene>
<evidence type="ECO:0000256" key="3">
    <source>
        <dbReference type="ARBA" id="ARBA00023163"/>
    </source>
</evidence>
<dbReference type="AlphaFoldDB" id="B1HQ11"/>
<dbReference type="HOGENOM" id="CLU_1617016_0_0_9"/>
<dbReference type="PANTHER" id="PTHR38465:SF1">
    <property type="entry name" value="HTH-TYPE TRANSCRIPTIONAL REGULATOR MJ1563-RELATED"/>
    <property type="match status" value="1"/>
</dbReference>
<evidence type="ECO:0000313" key="4">
    <source>
        <dbReference type="EMBL" id="ACA40654.1"/>
    </source>
</evidence>
<keyword evidence="3" id="KW-0804">Transcription</keyword>
<dbReference type="Gene3D" id="1.10.10.10">
    <property type="entry name" value="Winged helix-like DNA-binding domain superfamily/Winged helix DNA-binding domain"/>
    <property type="match status" value="1"/>
</dbReference>
<dbReference type="InterPro" id="IPR036388">
    <property type="entry name" value="WH-like_DNA-bd_sf"/>
</dbReference>
<dbReference type="InterPro" id="IPR036390">
    <property type="entry name" value="WH_DNA-bd_sf"/>
</dbReference>
<evidence type="ECO:0000256" key="2">
    <source>
        <dbReference type="ARBA" id="ARBA00023125"/>
    </source>
</evidence>
<accession>B1HQ11</accession>
<organism evidence="4 5">
    <name type="scientific">Lysinibacillus sphaericus (strain C3-41)</name>
    <dbReference type="NCBI Taxonomy" id="444177"/>
    <lineage>
        <taxon>Bacteria</taxon>
        <taxon>Bacillati</taxon>
        <taxon>Bacillota</taxon>
        <taxon>Bacilli</taxon>
        <taxon>Bacillales</taxon>
        <taxon>Bacillaceae</taxon>
        <taxon>Lysinibacillus</taxon>
    </lineage>
</organism>